<sequence>MTQSVIGPLNSGWRLQDVSGSHSDKLRSLAIQLMSTSPNRKYAFFGPYITTPDARDLQARLMKEHFARLKPLVEQGVIKLGGPVYTDGSAGDVKGVADRNFGGSFFILETPSYDAAMAIIKDDVYYLEGLWDVPNLHLVEYIVAFGSYPF</sequence>
<dbReference type="PANTHER" id="PTHR33606:SF3">
    <property type="entry name" value="PROTEIN YCII"/>
    <property type="match status" value="1"/>
</dbReference>
<dbReference type="Pfam" id="PF03795">
    <property type="entry name" value="YCII"/>
    <property type="match status" value="1"/>
</dbReference>
<gene>
    <name evidence="2" type="ORF">MIND_00653600</name>
</gene>
<dbReference type="RefSeq" id="XP_037221186.1">
    <property type="nucleotide sequence ID" value="XM_037363265.1"/>
</dbReference>
<dbReference type="InterPro" id="IPR011008">
    <property type="entry name" value="Dimeric_a/b-barrel"/>
</dbReference>
<dbReference type="Proteomes" id="UP000636479">
    <property type="component" value="Unassembled WGS sequence"/>
</dbReference>
<keyword evidence="3" id="KW-1185">Reference proteome</keyword>
<evidence type="ECO:0000313" key="3">
    <source>
        <dbReference type="Proteomes" id="UP000636479"/>
    </source>
</evidence>
<evidence type="ECO:0000259" key="1">
    <source>
        <dbReference type="Pfam" id="PF03795"/>
    </source>
</evidence>
<dbReference type="PANTHER" id="PTHR33606">
    <property type="entry name" value="PROTEIN YCII"/>
    <property type="match status" value="1"/>
</dbReference>
<dbReference type="AlphaFoldDB" id="A0A8H6W3F8"/>
<dbReference type="SUPFAM" id="SSF54909">
    <property type="entry name" value="Dimeric alpha+beta barrel"/>
    <property type="match status" value="1"/>
</dbReference>
<dbReference type="Gene3D" id="3.30.70.1060">
    <property type="entry name" value="Dimeric alpha+beta barrel"/>
    <property type="match status" value="1"/>
</dbReference>
<dbReference type="EMBL" id="JACAZF010000005">
    <property type="protein sequence ID" value="KAF7304214.1"/>
    <property type="molecule type" value="Genomic_DNA"/>
</dbReference>
<proteinExistence type="predicted"/>
<feature type="domain" description="YCII-related" evidence="1">
    <location>
        <begin position="51"/>
        <end position="132"/>
    </location>
</feature>
<protein>
    <recommendedName>
        <fullName evidence="1">YCII-related domain-containing protein</fullName>
    </recommendedName>
</protein>
<dbReference type="InterPro" id="IPR005545">
    <property type="entry name" value="YCII"/>
</dbReference>
<comment type="caution">
    <text evidence="2">The sequence shown here is derived from an EMBL/GenBank/DDBJ whole genome shotgun (WGS) entry which is preliminary data.</text>
</comment>
<dbReference type="InterPro" id="IPR051807">
    <property type="entry name" value="Sec-metab_biosynth-assoc"/>
</dbReference>
<organism evidence="2 3">
    <name type="scientific">Mycena indigotica</name>
    <dbReference type="NCBI Taxonomy" id="2126181"/>
    <lineage>
        <taxon>Eukaryota</taxon>
        <taxon>Fungi</taxon>
        <taxon>Dikarya</taxon>
        <taxon>Basidiomycota</taxon>
        <taxon>Agaricomycotina</taxon>
        <taxon>Agaricomycetes</taxon>
        <taxon>Agaricomycetidae</taxon>
        <taxon>Agaricales</taxon>
        <taxon>Marasmiineae</taxon>
        <taxon>Mycenaceae</taxon>
        <taxon>Mycena</taxon>
    </lineage>
</organism>
<dbReference type="GeneID" id="59345781"/>
<name>A0A8H6W3F8_9AGAR</name>
<accession>A0A8H6W3F8</accession>
<reference evidence="2" key="1">
    <citation type="submission" date="2020-05" db="EMBL/GenBank/DDBJ databases">
        <title>Mycena genomes resolve the evolution of fungal bioluminescence.</title>
        <authorList>
            <person name="Tsai I.J."/>
        </authorList>
    </citation>
    <scope>NUCLEOTIDE SEQUENCE</scope>
    <source>
        <strain evidence="2">171206Taipei</strain>
    </source>
</reference>
<evidence type="ECO:0000313" key="2">
    <source>
        <dbReference type="EMBL" id="KAF7304214.1"/>
    </source>
</evidence>
<dbReference type="OrthoDB" id="5519740at2759"/>